<protein>
    <submittedName>
        <fullName evidence="2">Uncharacterized protein</fullName>
    </submittedName>
</protein>
<evidence type="ECO:0000313" key="2">
    <source>
        <dbReference type="Ensembl" id="ENSEBUP00000017364.1"/>
    </source>
</evidence>
<dbReference type="GO" id="GO:0042795">
    <property type="term" value="P:snRNA transcription by RNA polymerase II"/>
    <property type="evidence" value="ECO:0007669"/>
    <property type="project" value="TreeGrafter"/>
</dbReference>
<sequence length="313" mass="35757">MAKWPFMDSLLSLHSVLVSHHRPSQDEQEAVPSVEIPDPKTSLESKDSTRPTDELHVVPLGNVLEGEVKGDFWENSKMVQHPNPMGLLPPPRVPFPRLSSLSPAEHRQFLFFLHRYGSSIPRCPSHFRGDIHEFHQYLELKHRVAEEALEFLKYAHNAAKQCFEDYELLGPEASRFTEVLFIRVRSYPQYYSLEQTLCFSGALGPLVELQHEKTLLSLVSNVAANACKMSFKCTRLDLNTKRLRCLQDVSRDENAARLAATYGAKLVICENALLTLLDNRSPDFMHQWELPVHVEELQTGVVGKLDILRNIFM</sequence>
<dbReference type="Ensembl" id="ENSEBUT00000017940.1">
    <property type="protein sequence ID" value="ENSEBUP00000017364.1"/>
    <property type="gene ID" value="ENSEBUG00000010834.1"/>
</dbReference>
<dbReference type="PANTHER" id="PTHR14633">
    <property type="entry name" value="LITTLE ELONGATION COMPLEX SUBUNIT 2"/>
    <property type="match status" value="1"/>
</dbReference>
<dbReference type="PANTHER" id="PTHR14633:SF3">
    <property type="entry name" value="LITTLE ELONGATION COMPLEX SUBUNIT 2"/>
    <property type="match status" value="1"/>
</dbReference>
<dbReference type="GeneTree" id="ENSGT00390000006883"/>
<organism evidence="2 3">
    <name type="scientific">Eptatretus burgeri</name>
    <name type="common">Inshore hagfish</name>
    <dbReference type="NCBI Taxonomy" id="7764"/>
    <lineage>
        <taxon>Eukaryota</taxon>
        <taxon>Metazoa</taxon>
        <taxon>Chordata</taxon>
        <taxon>Craniata</taxon>
        <taxon>Vertebrata</taxon>
        <taxon>Cyclostomata</taxon>
        <taxon>Myxini</taxon>
        <taxon>Myxiniformes</taxon>
        <taxon>Myxinidae</taxon>
        <taxon>Eptatretinae</taxon>
        <taxon>Eptatretus</taxon>
    </lineage>
</organism>
<proteinExistence type="predicted"/>
<keyword evidence="3" id="KW-1185">Reference proteome</keyword>
<dbReference type="GO" id="GO:0045945">
    <property type="term" value="P:positive regulation of transcription by RNA polymerase III"/>
    <property type="evidence" value="ECO:0007669"/>
    <property type="project" value="TreeGrafter"/>
</dbReference>
<dbReference type="AlphaFoldDB" id="A0A8C4QN30"/>
<name>A0A8C4QN30_EPTBU</name>
<dbReference type="Proteomes" id="UP000694388">
    <property type="component" value="Unplaced"/>
</dbReference>
<accession>A0A8C4QN30</accession>
<reference evidence="2" key="2">
    <citation type="submission" date="2025-09" db="UniProtKB">
        <authorList>
            <consortium name="Ensembl"/>
        </authorList>
    </citation>
    <scope>IDENTIFICATION</scope>
</reference>
<feature type="region of interest" description="Disordered" evidence="1">
    <location>
        <begin position="22"/>
        <end position="52"/>
    </location>
</feature>
<dbReference type="GO" id="GO:0042796">
    <property type="term" value="P:snRNA transcription by RNA polymerase III"/>
    <property type="evidence" value="ECO:0007669"/>
    <property type="project" value="TreeGrafter"/>
</dbReference>
<reference evidence="2" key="1">
    <citation type="submission" date="2025-08" db="UniProtKB">
        <authorList>
            <consortium name="Ensembl"/>
        </authorList>
    </citation>
    <scope>IDENTIFICATION</scope>
</reference>
<evidence type="ECO:0000256" key="1">
    <source>
        <dbReference type="SAM" id="MobiDB-lite"/>
    </source>
</evidence>
<feature type="compositionally biased region" description="Basic and acidic residues" evidence="1">
    <location>
        <begin position="37"/>
        <end position="52"/>
    </location>
</feature>
<dbReference type="OMA" id="HEAPLKC"/>
<evidence type="ECO:0000313" key="3">
    <source>
        <dbReference type="Proteomes" id="UP000694388"/>
    </source>
</evidence>